<comment type="caution">
    <text evidence="2">The sequence shown here is derived from an EMBL/GenBank/DDBJ whole genome shotgun (WGS) entry which is preliminary data.</text>
</comment>
<sequence>MTNATARFLVPLLRLLFPARGCHRSAGAPPVARRADAPARVRPRVPVLHAGLLRGEDSALVRPYVLTPEEWRRRRPGHARGRTPRPSVHGGEAGPRRIHGAEVRV</sequence>
<proteinExistence type="predicted"/>
<reference evidence="3" key="1">
    <citation type="submission" date="2016-11" db="EMBL/GenBank/DDBJ databases">
        <authorList>
            <person name="Jaros S."/>
            <person name="Januszkiewicz K."/>
            <person name="Wedrychowicz H."/>
        </authorList>
    </citation>
    <scope>NUCLEOTIDE SEQUENCE [LARGE SCALE GENOMIC DNA]</scope>
    <source>
        <strain evidence="3">CGMCC 4.3555</strain>
    </source>
</reference>
<name>A0A9X8QVA0_9ACTN</name>
<evidence type="ECO:0000313" key="2">
    <source>
        <dbReference type="EMBL" id="SHM38511.1"/>
    </source>
</evidence>
<protein>
    <submittedName>
        <fullName evidence="2">Uncharacterized protein</fullName>
    </submittedName>
</protein>
<evidence type="ECO:0000313" key="3">
    <source>
        <dbReference type="Proteomes" id="UP000184388"/>
    </source>
</evidence>
<accession>A0A9X8QVA0</accession>
<dbReference type="EMBL" id="FRBK01000010">
    <property type="protein sequence ID" value="SHM38511.1"/>
    <property type="molecule type" value="Genomic_DNA"/>
</dbReference>
<feature type="region of interest" description="Disordered" evidence="1">
    <location>
        <begin position="72"/>
        <end position="105"/>
    </location>
</feature>
<feature type="compositionally biased region" description="Basic residues" evidence="1">
    <location>
        <begin position="73"/>
        <end position="83"/>
    </location>
</feature>
<evidence type="ECO:0000256" key="1">
    <source>
        <dbReference type="SAM" id="MobiDB-lite"/>
    </source>
</evidence>
<organism evidence="2 3">
    <name type="scientific">Streptomyces yunnanensis</name>
    <dbReference type="NCBI Taxonomy" id="156453"/>
    <lineage>
        <taxon>Bacteria</taxon>
        <taxon>Bacillati</taxon>
        <taxon>Actinomycetota</taxon>
        <taxon>Actinomycetes</taxon>
        <taxon>Kitasatosporales</taxon>
        <taxon>Streptomycetaceae</taxon>
        <taxon>Streptomyces</taxon>
    </lineage>
</organism>
<dbReference type="AlphaFoldDB" id="A0A9X8QVA0"/>
<dbReference type="Proteomes" id="UP000184388">
    <property type="component" value="Unassembled WGS sequence"/>
</dbReference>
<gene>
    <name evidence="2" type="ORF">SAMN05216268_110257</name>
</gene>